<dbReference type="InterPro" id="IPR008984">
    <property type="entry name" value="SMAD_FHA_dom_sf"/>
</dbReference>
<feature type="domain" description="FHA" evidence="2">
    <location>
        <begin position="53"/>
        <end position="94"/>
    </location>
</feature>
<feature type="region of interest" description="Disordered" evidence="1">
    <location>
        <begin position="299"/>
        <end position="320"/>
    </location>
</feature>
<protein>
    <recommendedName>
        <fullName evidence="2">FHA domain-containing protein</fullName>
    </recommendedName>
</protein>
<evidence type="ECO:0000259" key="2">
    <source>
        <dbReference type="PROSITE" id="PS50006"/>
    </source>
</evidence>
<organism evidence="3 4">
    <name type="scientific">Sinanodonta woodiana</name>
    <name type="common">Chinese pond mussel</name>
    <name type="synonym">Anodonta woodiana</name>
    <dbReference type="NCBI Taxonomy" id="1069815"/>
    <lineage>
        <taxon>Eukaryota</taxon>
        <taxon>Metazoa</taxon>
        <taxon>Spiralia</taxon>
        <taxon>Lophotrochozoa</taxon>
        <taxon>Mollusca</taxon>
        <taxon>Bivalvia</taxon>
        <taxon>Autobranchia</taxon>
        <taxon>Heteroconchia</taxon>
        <taxon>Palaeoheterodonta</taxon>
        <taxon>Unionida</taxon>
        <taxon>Unionoidea</taxon>
        <taxon>Unionidae</taxon>
        <taxon>Unioninae</taxon>
        <taxon>Sinanodonta</taxon>
    </lineage>
</organism>
<dbReference type="AlphaFoldDB" id="A0ABD3VBU3"/>
<evidence type="ECO:0000313" key="4">
    <source>
        <dbReference type="Proteomes" id="UP001634394"/>
    </source>
</evidence>
<dbReference type="PROSITE" id="PS50006">
    <property type="entry name" value="FHA_DOMAIN"/>
    <property type="match status" value="1"/>
</dbReference>
<keyword evidence="4" id="KW-1185">Reference proteome</keyword>
<dbReference type="Pfam" id="PF00498">
    <property type="entry name" value="FHA"/>
    <property type="match status" value="1"/>
</dbReference>
<gene>
    <name evidence="3" type="ORF">ACJMK2_009300</name>
</gene>
<reference evidence="3 4" key="1">
    <citation type="submission" date="2024-11" db="EMBL/GenBank/DDBJ databases">
        <title>Chromosome-level genome assembly of the freshwater bivalve Anodonta woodiana.</title>
        <authorList>
            <person name="Chen X."/>
        </authorList>
    </citation>
    <scope>NUCLEOTIDE SEQUENCE [LARGE SCALE GENOMIC DNA]</scope>
    <source>
        <strain evidence="3">MN2024</strain>
        <tissue evidence="3">Gills</tissue>
    </source>
</reference>
<name>A0ABD3VBU3_SINWO</name>
<evidence type="ECO:0000313" key="3">
    <source>
        <dbReference type="EMBL" id="KAL3859064.1"/>
    </source>
</evidence>
<dbReference type="CDD" id="cd00060">
    <property type="entry name" value="FHA"/>
    <property type="match status" value="1"/>
</dbReference>
<comment type="caution">
    <text evidence="3">The sequence shown here is derived from an EMBL/GenBank/DDBJ whole genome shotgun (WGS) entry which is preliminary data.</text>
</comment>
<dbReference type="SUPFAM" id="SSF49879">
    <property type="entry name" value="SMAD/FHA domain"/>
    <property type="match status" value="1"/>
</dbReference>
<accession>A0ABD3VBU3</accession>
<evidence type="ECO:0000256" key="1">
    <source>
        <dbReference type="SAM" id="MobiDB-lite"/>
    </source>
</evidence>
<proteinExistence type="predicted"/>
<dbReference type="Gene3D" id="2.60.200.20">
    <property type="match status" value="1"/>
</dbReference>
<dbReference type="EMBL" id="JBJQND010000012">
    <property type="protein sequence ID" value="KAL3859064.1"/>
    <property type="molecule type" value="Genomic_DNA"/>
</dbReference>
<dbReference type="Proteomes" id="UP001634394">
    <property type="component" value="Unassembled WGS sequence"/>
</dbReference>
<dbReference type="InterPro" id="IPR000253">
    <property type="entry name" value="FHA_dom"/>
</dbReference>
<sequence>MSSSMDKPIPCDQDAETVLAPSKITLLFSSKLSEKVKAFLPQSPLLKQLGQRIKFGRKSSSDVQLNDERMSREYAEIWRDLSDDPGKFKLKNLSDKKFLCIDEYTLKHNEVCTLQNNSKIKFDFITLLVEIDPGETDCTTYELEFKMMKDRDPSPERVKPPANHIGTTSLPEPLELKRKCTCHHDHAEDRVRIQAESLQLVDVVQGRLNIYTPVTAHEKGILENNNSEVVANNLNSITKPEVMKLNIPVHSYPRCVNCEKFKRELKYVVEDDACGTGKVMNISNTEFCVCERSPVENAESTNAENEDSLQLLRKSRQMQD</sequence>